<comment type="caution">
    <text evidence="1">The sequence shown here is derived from an EMBL/GenBank/DDBJ whole genome shotgun (WGS) entry which is preliminary data.</text>
</comment>
<gene>
    <name evidence="1" type="ORF">GCM10011594_17240</name>
</gene>
<dbReference type="Proteomes" id="UP000655208">
    <property type="component" value="Unassembled WGS sequence"/>
</dbReference>
<name>A0A917SVU0_9ACTN</name>
<dbReference type="InterPro" id="IPR051806">
    <property type="entry name" value="HAD-like_SPP"/>
</dbReference>
<sequence>MTTLTVDAVLFDLDGTLVDSTASVHRNWAVIARLLGRPGEDLIGDLHGIPARQVLRMRAPDLSEDRLDELHRVVSEGEVAEAGSVVPTPGAAELLAGLPADRWAVVTSGGRRLAAARMAGSGLPAPVAMVTADDVTTGKPDPEPFLLGAAALHRDPSRCLVVEDAPAGVAAARAAGCPVLGLRTTYPSLDADTVADLTAVRIDPQDGGLLVRY</sequence>
<dbReference type="AlphaFoldDB" id="A0A917SVU0"/>
<reference evidence="1" key="2">
    <citation type="submission" date="2020-09" db="EMBL/GenBank/DDBJ databases">
        <authorList>
            <person name="Sun Q."/>
            <person name="Zhou Y."/>
        </authorList>
    </citation>
    <scope>NUCLEOTIDE SEQUENCE</scope>
    <source>
        <strain evidence="1">CGMCC 4.7308</strain>
    </source>
</reference>
<dbReference type="PANTHER" id="PTHR43481">
    <property type="entry name" value="FRUCTOSE-1-PHOSPHATE PHOSPHATASE"/>
    <property type="match status" value="1"/>
</dbReference>
<dbReference type="InterPro" id="IPR036412">
    <property type="entry name" value="HAD-like_sf"/>
</dbReference>
<reference evidence="1" key="1">
    <citation type="journal article" date="2014" name="Int. J. Syst. Evol. Microbiol.">
        <title>Complete genome sequence of Corynebacterium casei LMG S-19264T (=DSM 44701T), isolated from a smear-ripened cheese.</title>
        <authorList>
            <consortium name="US DOE Joint Genome Institute (JGI-PGF)"/>
            <person name="Walter F."/>
            <person name="Albersmeier A."/>
            <person name="Kalinowski J."/>
            <person name="Ruckert C."/>
        </authorList>
    </citation>
    <scope>NUCLEOTIDE SEQUENCE</scope>
    <source>
        <strain evidence="1">CGMCC 4.7308</strain>
    </source>
</reference>
<dbReference type="NCBIfam" id="TIGR01509">
    <property type="entry name" value="HAD-SF-IA-v3"/>
    <property type="match status" value="1"/>
</dbReference>
<proteinExistence type="predicted"/>
<dbReference type="InterPro" id="IPR006439">
    <property type="entry name" value="HAD-SF_hydro_IA"/>
</dbReference>
<dbReference type="Gene3D" id="3.40.50.1000">
    <property type="entry name" value="HAD superfamily/HAD-like"/>
    <property type="match status" value="1"/>
</dbReference>
<protein>
    <submittedName>
        <fullName evidence="1">Haloacid dehalogenase</fullName>
    </submittedName>
</protein>
<dbReference type="SUPFAM" id="SSF56784">
    <property type="entry name" value="HAD-like"/>
    <property type="match status" value="1"/>
</dbReference>
<dbReference type="GO" id="GO:0050308">
    <property type="term" value="F:sugar-phosphatase activity"/>
    <property type="evidence" value="ECO:0007669"/>
    <property type="project" value="TreeGrafter"/>
</dbReference>
<keyword evidence="2" id="KW-1185">Reference proteome</keyword>
<evidence type="ECO:0000313" key="2">
    <source>
        <dbReference type="Proteomes" id="UP000655208"/>
    </source>
</evidence>
<organism evidence="1 2">
    <name type="scientific">Nakamurella endophytica</name>
    <dbReference type="NCBI Taxonomy" id="1748367"/>
    <lineage>
        <taxon>Bacteria</taxon>
        <taxon>Bacillati</taxon>
        <taxon>Actinomycetota</taxon>
        <taxon>Actinomycetes</taxon>
        <taxon>Nakamurellales</taxon>
        <taxon>Nakamurellaceae</taxon>
        <taxon>Nakamurella</taxon>
    </lineage>
</organism>
<evidence type="ECO:0000313" key="1">
    <source>
        <dbReference type="EMBL" id="GGL97903.1"/>
    </source>
</evidence>
<dbReference type="RefSeq" id="WP_229674198.1">
    <property type="nucleotide sequence ID" value="NZ_BMNA01000003.1"/>
</dbReference>
<dbReference type="InterPro" id="IPR023214">
    <property type="entry name" value="HAD_sf"/>
</dbReference>
<dbReference type="Pfam" id="PF00702">
    <property type="entry name" value="Hydrolase"/>
    <property type="match status" value="1"/>
</dbReference>
<dbReference type="EMBL" id="BMNA01000003">
    <property type="protein sequence ID" value="GGL97903.1"/>
    <property type="molecule type" value="Genomic_DNA"/>
</dbReference>
<dbReference type="SFLD" id="SFLDG01129">
    <property type="entry name" value="C1.5:_HAD__Beta-PGM__Phosphata"/>
    <property type="match status" value="1"/>
</dbReference>
<dbReference type="Gene3D" id="1.10.150.240">
    <property type="entry name" value="Putative phosphatase, domain 2"/>
    <property type="match status" value="1"/>
</dbReference>
<dbReference type="PANTHER" id="PTHR43481:SF4">
    <property type="entry name" value="GLYCEROL-1-PHOSPHATE PHOSPHOHYDROLASE 1-RELATED"/>
    <property type="match status" value="1"/>
</dbReference>
<dbReference type="SFLD" id="SFLDS00003">
    <property type="entry name" value="Haloacid_Dehalogenase"/>
    <property type="match status" value="1"/>
</dbReference>
<accession>A0A917SVU0</accession>
<dbReference type="InterPro" id="IPR023198">
    <property type="entry name" value="PGP-like_dom2"/>
</dbReference>